<proteinExistence type="predicted"/>
<dbReference type="EMBL" id="JBBWWQ010000017">
    <property type="protein sequence ID" value="KAK8923691.1"/>
    <property type="molecule type" value="Genomic_DNA"/>
</dbReference>
<evidence type="ECO:0000313" key="2">
    <source>
        <dbReference type="Proteomes" id="UP001418222"/>
    </source>
</evidence>
<protein>
    <submittedName>
        <fullName evidence="1">Uncharacterized protein</fullName>
    </submittedName>
</protein>
<dbReference type="AlphaFoldDB" id="A0AAP0FXR6"/>
<keyword evidence="2" id="KW-1185">Reference proteome</keyword>
<accession>A0AAP0FXR6</accession>
<organism evidence="1 2">
    <name type="scientific">Platanthera zijinensis</name>
    <dbReference type="NCBI Taxonomy" id="2320716"/>
    <lineage>
        <taxon>Eukaryota</taxon>
        <taxon>Viridiplantae</taxon>
        <taxon>Streptophyta</taxon>
        <taxon>Embryophyta</taxon>
        <taxon>Tracheophyta</taxon>
        <taxon>Spermatophyta</taxon>
        <taxon>Magnoliopsida</taxon>
        <taxon>Liliopsida</taxon>
        <taxon>Asparagales</taxon>
        <taxon>Orchidaceae</taxon>
        <taxon>Orchidoideae</taxon>
        <taxon>Orchideae</taxon>
        <taxon>Orchidinae</taxon>
        <taxon>Platanthera</taxon>
    </lineage>
</organism>
<sequence length="192" mass="20924">MSLWLSSSSSTVLWRRGKRWSIHHVGKVEAVAAAGVDGAVVFWGYSFQPYSSNPNNFFVEKQRRYNAIPTIVLADLHFKARSLFSLSGSIGTQKMDYVLGGCAAIADSGTSGHTILTRRSAHGIAKISVSSCVIPGDREEAPKDIILDNGVDEVTKTDNTYESILCFSEVLANHFVAKPENGKHIIELIALL</sequence>
<gene>
    <name evidence="1" type="ORF">KSP39_PZI019135</name>
</gene>
<dbReference type="Proteomes" id="UP001418222">
    <property type="component" value="Unassembled WGS sequence"/>
</dbReference>
<evidence type="ECO:0000313" key="1">
    <source>
        <dbReference type="EMBL" id="KAK8923691.1"/>
    </source>
</evidence>
<reference evidence="1 2" key="1">
    <citation type="journal article" date="2022" name="Nat. Plants">
        <title>Genomes of leafy and leafless Platanthera orchids illuminate the evolution of mycoheterotrophy.</title>
        <authorList>
            <person name="Li M.H."/>
            <person name="Liu K.W."/>
            <person name="Li Z."/>
            <person name="Lu H.C."/>
            <person name="Ye Q.L."/>
            <person name="Zhang D."/>
            <person name="Wang J.Y."/>
            <person name="Li Y.F."/>
            <person name="Zhong Z.M."/>
            <person name="Liu X."/>
            <person name="Yu X."/>
            <person name="Liu D.K."/>
            <person name="Tu X.D."/>
            <person name="Liu B."/>
            <person name="Hao Y."/>
            <person name="Liao X.Y."/>
            <person name="Jiang Y.T."/>
            <person name="Sun W.H."/>
            <person name="Chen J."/>
            <person name="Chen Y.Q."/>
            <person name="Ai Y."/>
            <person name="Zhai J.W."/>
            <person name="Wu S.S."/>
            <person name="Zhou Z."/>
            <person name="Hsiao Y.Y."/>
            <person name="Wu W.L."/>
            <person name="Chen Y.Y."/>
            <person name="Lin Y.F."/>
            <person name="Hsu J.L."/>
            <person name="Li C.Y."/>
            <person name="Wang Z.W."/>
            <person name="Zhao X."/>
            <person name="Zhong W.Y."/>
            <person name="Ma X.K."/>
            <person name="Ma L."/>
            <person name="Huang J."/>
            <person name="Chen G.Z."/>
            <person name="Huang M.Z."/>
            <person name="Huang L."/>
            <person name="Peng D.H."/>
            <person name="Luo Y.B."/>
            <person name="Zou S.Q."/>
            <person name="Chen S.P."/>
            <person name="Lan S."/>
            <person name="Tsai W.C."/>
            <person name="Van de Peer Y."/>
            <person name="Liu Z.J."/>
        </authorList>
    </citation>
    <scope>NUCLEOTIDE SEQUENCE [LARGE SCALE GENOMIC DNA]</scope>
    <source>
        <strain evidence="1">Lor287</strain>
    </source>
</reference>
<name>A0AAP0FXR6_9ASPA</name>
<comment type="caution">
    <text evidence="1">The sequence shown here is derived from an EMBL/GenBank/DDBJ whole genome shotgun (WGS) entry which is preliminary data.</text>
</comment>